<evidence type="ECO:0000313" key="1">
    <source>
        <dbReference type="EMBL" id="KAJ5437786.1"/>
    </source>
</evidence>
<proteinExistence type="predicted"/>
<organism evidence="1 2">
    <name type="scientific">Penicillium daleae</name>
    <dbReference type="NCBI Taxonomy" id="63821"/>
    <lineage>
        <taxon>Eukaryota</taxon>
        <taxon>Fungi</taxon>
        <taxon>Dikarya</taxon>
        <taxon>Ascomycota</taxon>
        <taxon>Pezizomycotina</taxon>
        <taxon>Eurotiomycetes</taxon>
        <taxon>Eurotiomycetidae</taxon>
        <taxon>Eurotiales</taxon>
        <taxon>Aspergillaceae</taxon>
        <taxon>Penicillium</taxon>
    </lineage>
</organism>
<comment type="caution">
    <text evidence="1">The sequence shown here is derived from an EMBL/GenBank/DDBJ whole genome shotgun (WGS) entry which is preliminary data.</text>
</comment>
<evidence type="ECO:0000313" key="2">
    <source>
        <dbReference type="Proteomes" id="UP001213681"/>
    </source>
</evidence>
<keyword evidence="2" id="KW-1185">Reference proteome</keyword>
<name>A0AAD6FYH0_9EURO</name>
<sequence length="177" mass="19807">MGGSCEGIDMDLDAVYREAIDMARVAVAAMDGYTTDATVRASLLTFFGIQEDPSTHTVSAGSAARFSTVRANLQEVINDSQRQFSGLFPSLFCSEKWRWSTRYEHSKITGKPTGKLLKSINPNTEWLTWSPRFKEYGPDFDMCQGDVLAFTTSQAAKLSITLCPRIFKYPRRKVIVL</sequence>
<gene>
    <name evidence="1" type="ORF">N7458_008784</name>
</gene>
<reference evidence="1" key="2">
    <citation type="journal article" date="2023" name="IMA Fungus">
        <title>Comparative genomic study of the Penicillium genus elucidates a diverse pangenome and 15 lateral gene transfer events.</title>
        <authorList>
            <person name="Petersen C."/>
            <person name="Sorensen T."/>
            <person name="Nielsen M.R."/>
            <person name="Sondergaard T.E."/>
            <person name="Sorensen J.L."/>
            <person name="Fitzpatrick D.A."/>
            <person name="Frisvad J.C."/>
            <person name="Nielsen K.L."/>
        </authorList>
    </citation>
    <scope>NUCLEOTIDE SEQUENCE</scope>
    <source>
        <strain evidence="1">IBT 16125</strain>
    </source>
</reference>
<dbReference type="Proteomes" id="UP001213681">
    <property type="component" value="Unassembled WGS sequence"/>
</dbReference>
<protein>
    <submittedName>
        <fullName evidence="1">Uncharacterized protein</fullName>
    </submittedName>
</protein>
<dbReference type="GeneID" id="81602409"/>
<reference evidence="1" key="1">
    <citation type="submission" date="2022-12" db="EMBL/GenBank/DDBJ databases">
        <authorList>
            <person name="Petersen C."/>
        </authorList>
    </citation>
    <scope>NUCLEOTIDE SEQUENCE</scope>
    <source>
        <strain evidence="1">IBT 16125</strain>
    </source>
</reference>
<dbReference type="AlphaFoldDB" id="A0AAD6FYH0"/>
<accession>A0AAD6FYH0</accession>
<dbReference type="EMBL" id="JAPVEA010000008">
    <property type="protein sequence ID" value="KAJ5437786.1"/>
    <property type="molecule type" value="Genomic_DNA"/>
</dbReference>
<dbReference type="RefSeq" id="XP_056761015.1">
    <property type="nucleotide sequence ID" value="XM_056912166.1"/>
</dbReference>